<reference evidence="3 4" key="1">
    <citation type="journal article" date="2023" name="Nucleic Acids Res.">
        <title>The hologenome of Daphnia magna reveals possible DNA methylation and microbiome-mediated evolution of the host genome.</title>
        <authorList>
            <person name="Chaturvedi A."/>
            <person name="Li X."/>
            <person name="Dhandapani V."/>
            <person name="Marshall H."/>
            <person name="Kissane S."/>
            <person name="Cuenca-Cambronero M."/>
            <person name="Asole G."/>
            <person name="Calvet F."/>
            <person name="Ruiz-Romero M."/>
            <person name="Marangio P."/>
            <person name="Guigo R."/>
            <person name="Rago D."/>
            <person name="Mirbahai L."/>
            <person name="Eastwood N."/>
            <person name="Colbourne J.K."/>
            <person name="Zhou J."/>
            <person name="Mallon E."/>
            <person name="Orsini L."/>
        </authorList>
    </citation>
    <scope>NUCLEOTIDE SEQUENCE [LARGE SCALE GENOMIC DNA]</scope>
    <source>
        <strain evidence="3">LRV0_1</strain>
    </source>
</reference>
<comment type="caution">
    <text evidence="3">The sequence shown here is derived from an EMBL/GenBank/DDBJ whole genome shotgun (WGS) entry which is preliminary data.</text>
</comment>
<feature type="compositionally biased region" description="Basic and acidic residues" evidence="1">
    <location>
        <begin position="1"/>
        <end position="18"/>
    </location>
</feature>
<organism evidence="3 4">
    <name type="scientific">Daphnia magna</name>
    <dbReference type="NCBI Taxonomy" id="35525"/>
    <lineage>
        <taxon>Eukaryota</taxon>
        <taxon>Metazoa</taxon>
        <taxon>Ecdysozoa</taxon>
        <taxon>Arthropoda</taxon>
        <taxon>Crustacea</taxon>
        <taxon>Branchiopoda</taxon>
        <taxon>Diplostraca</taxon>
        <taxon>Cladocera</taxon>
        <taxon>Anomopoda</taxon>
        <taxon>Daphniidae</taxon>
        <taxon>Daphnia</taxon>
    </lineage>
</organism>
<dbReference type="EMBL" id="JAOYFB010000004">
    <property type="protein sequence ID" value="KAK4013289.1"/>
    <property type="molecule type" value="Genomic_DNA"/>
</dbReference>
<evidence type="ECO:0000259" key="2">
    <source>
        <dbReference type="Pfam" id="PF18701"/>
    </source>
</evidence>
<proteinExistence type="predicted"/>
<feature type="region of interest" description="Disordered" evidence="1">
    <location>
        <begin position="1"/>
        <end position="54"/>
    </location>
</feature>
<evidence type="ECO:0000313" key="3">
    <source>
        <dbReference type="EMBL" id="KAK4013289.1"/>
    </source>
</evidence>
<evidence type="ECO:0000256" key="1">
    <source>
        <dbReference type="SAM" id="MobiDB-lite"/>
    </source>
</evidence>
<dbReference type="Pfam" id="PF18701">
    <property type="entry name" value="DUF5641"/>
    <property type="match status" value="1"/>
</dbReference>
<protein>
    <recommendedName>
        <fullName evidence="2">DUF5641 domain-containing protein</fullName>
    </recommendedName>
</protein>
<sequence>MPERSKEKKKEEDKEENWRTNFFLPKVGRNVIDRSNSSQQQQPHSARRSSRMQPSLRIIVYDKTASNDPADFRPLTPDDFLNRGNTPFRAHPSATLRRTYLERDTDTCNVYSDPKPNFAVGDVVFEIDSFLRRRQLNLGRVTKTYPGADGLVRIVDVQYERGLFRRGIGRLALLETGSSAGSP</sequence>
<evidence type="ECO:0000313" key="4">
    <source>
        <dbReference type="Proteomes" id="UP001234178"/>
    </source>
</evidence>
<accession>A0ABQ9ZK43</accession>
<feature type="compositionally biased region" description="Polar residues" evidence="1">
    <location>
        <begin position="33"/>
        <end position="44"/>
    </location>
</feature>
<name>A0ABQ9ZK43_9CRUS</name>
<dbReference type="Proteomes" id="UP001234178">
    <property type="component" value="Unassembled WGS sequence"/>
</dbReference>
<keyword evidence="4" id="KW-1185">Reference proteome</keyword>
<feature type="domain" description="DUF5641" evidence="2">
    <location>
        <begin position="111"/>
        <end position="174"/>
    </location>
</feature>
<gene>
    <name evidence="3" type="ORF">OUZ56_025523</name>
</gene>
<dbReference type="InterPro" id="IPR040676">
    <property type="entry name" value="DUF5641"/>
</dbReference>